<dbReference type="Pfam" id="PF07687">
    <property type="entry name" value="M20_dimer"/>
    <property type="match status" value="1"/>
</dbReference>
<dbReference type="InterPro" id="IPR011650">
    <property type="entry name" value="Peptidase_M20_dimer"/>
</dbReference>
<evidence type="ECO:0000256" key="2">
    <source>
        <dbReference type="ARBA" id="ARBA00022670"/>
    </source>
</evidence>
<sequence length="471" mass="50983">MIGRLTALASLSALASLPLGTAHGADANDSRFLSLYKELVETNTTLSSGSCTLAAERMRARLLQAGYTSGDVQILAPPNLPRSGDLIATLPGSDLKLKPILLLAHIDVVEAKAADWKRDPFKLVEDKGVYYARGSSDDKAMASSFTDAMIRYREEGFRPKRTIRLALTCGEETSRETDGVAWLLSAHPDFLDAEFALNEGAHGQYDENGKPKTLEVQAGEKVYTDFELTLNDPGGHSSRPRYEGTAIVRMSQALAKLGAYEFPISINDTTRRYFQTEALHAAPDVARDMRAILAALPDNEAAARLWRANPSWNGMIRTTCVPTMISGGHADNALPQRVTVNVNCRILPGTGNDEIQKTLTQVMDDPGISVKIVDGSPSRPKLPPITDRILNPANQIAEAIWPGIVVLPTLSTGATDGSYLNSASTPTYGLSGMLAGPEGNNAHGLNEHIRKQSLLDGRRFLYEVVKLYAAQ</sequence>
<evidence type="ECO:0000259" key="7">
    <source>
        <dbReference type="Pfam" id="PF07687"/>
    </source>
</evidence>
<keyword evidence="2" id="KW-0645">Protease</keyword>
<dbReference type="NCBIfam" id="NF006596">
    <property type="entry name" value="PRK09133.1"/>
    <property type="match status" value="1"/>
</dbReference>
<keyword evidence="6" id="KW-0732">Signal</keyword>
<dbReference type="EMBL" id="BJYF01000025">
    <property type="protein sequence ID" value="GEN61091.1"/>
    <property type="molecule type" value="Genomic_DNA"/>
</dbReference>
<evidence type="ECO:0000256" key="4">
    <source>
        <dbReference type="ARBA" id="ARBA00022801"/>
    </source>
</evidence>
<organism evidence="8 9">
    <name type="scientific">Acetobacter nitrogenifigens DSM 23921 = NBRC 105050</name>
    <dbReference type="NCBI Taxonomy" id="1120919"/>
    <lineage>
        <taxon>Bacteria</taxon>
        <taxon>Pseudomonadati</taxon>
        <taxon>Pseudomonadota</taxon>
        <taxon>Alphaproteobacteria</taxon>
        <taxon>Acetobacterales</taxon>
        <taxon>Acetobacteraceae</taxon>
        <taxon>Acetobacter</taxon>
    </lineage>
</organism>
<feature type="chain" id="PRO_5022081001" evidence="6">
    <location>
        <begin position="25"/>
        <end position="471"/>
    </location>
</feature>
<dbReference type="GO" id="GO:0046872">
    <property type="term" value="F:metal ion binding"/>
    <property type="evidence" value="ECO:0007669"/>
    <property type="project" value="UniProtKB-KW"/>
</dbReference>
<dbReference type="OrthoDB" id="9809784at2"/>
<dbReference type="Pfam" id="PF01546">
    <property type="entry name" value="Peptidase_M20"/>
    <property type="match status" value="1"/>
</dbReference>
<dbReference type="Gene3D" id="3.30.70.360">
    <property type="match status" value="1"/>
</dbReference>
<evidence type="ECO:0000256" key="1">
    <source>
        <dbReference type="ARBA" id="ARBA00006247"/>
    </source>
</evidence>
<dbReference type="Gene3D" id="3.40.630.10">
    <property type="entry name" value="Zn peptidases"/>
    <property type="match status" value="1"/>
</dbReference>
<keyword evidence="3" id="KW-0479">Metal-binding</keyword>
<dbReference type="Proteomes" id="UP000321635">
    <property type="component" value="Unassembled WGS sequence"/>
</dbReference>
<dbReference type="PANTHER" id="PTHR45962">
    <property type="entry name" value="N-FATTY-ACYL-AMINO ACID SYNTHASE/HYDROLASE PM20D1"/>
    <property type="match status" value="1"/>
</dbReference>
<dbReference type="AlphaFoldDB" id="A0A511XDW4"/>
<evidence type="ECO:0000313" key="9">
    <source>
        <dbReference type="Proteomes" id="UP000321635"/>
    </source>
</evidence>
<dbReference type="SUPFAM" id="SSF53187">
    <property type="entry name" value="Zn-dependent exopeptidases"/>
    <property type="match status" value="1"/>
</dbReference>
<dbReference type="InterPro" id="IPR047177">
    <property type="entry name" value="Pept_M20A"/>
</dbReference>
<keyword evidence="4" id="KW-0378">Hydrolase</keyword>
<keyword evidence="9" id="KW-1185">Reference proteome</keyword>
<evidence type="ECO:0000256" key="5">
    <source>
        <dbReference type="ARBA" id="ARBA00022833"/>
    </source>
</evidence>
<dbReference type="GO" id="GO:0004180">
    <property type="term" value="F:carboxypeptidase activity"/>
    <property type="evidence" value="ECO:0007669"/>
    <property type="project" value="TreeGrafter"/>
</dbReference>
<comment type="similarity">
    <text evidence="1">Belongs to the peptidase M20A family.</text>
</comment>
<protein>
    <submittedName>
        <fullName evidence="8">Peptidase M20</fullName>
    </submittedName>
</protein>
<gene>
    <name evidence="8" type="ORF">ANI02nite_29750</name>
</gene>
<reference evidence="8 9" key="1">
    <citation type="submission" date="2019-07" db="EMBL/GenBank/DDBJ databases">
        <title>Whole genome shotgun sequence of Acetobacter nitrogenifigens NBRC 105050.</title>
        <authorList>
            <person name="Hosoyama A."/>
            <person name="Uohara A."/>
            <person name="Ohji S."/>
            <person name="Ichikawa N."/>
        </authorList>
    </citation>
    <scope>NUCLEOTIDE SEQUENCE [LARGE SCALE GENOMIC DNA]</scope>
    <source>
        <strain evidence="8 9">NBRC 105050</strain>
    </source>
</reference>
<accession>A0A511XDW4</accession>
<dbReference type="Gene3D" id="1.10.150.900">
    <property type="match status" value="1"/>
</dbReference>
<dbReference type="InterPro" id="IPR036264">
    <property type="entry name" value="Bact_exopeptidase_dim_dom"/>
</dbReference>
<dbReference type="GO" id="GO:0051603">
    <property type="term" value="P:proteolysis involved in protein catabolic process"/>
    <property type="evidence" value="ECO:0007669"/>
    <property type="project" value="TreeGrafter"/>
</dbReference>
<dbReference type="SUPFAM" id="SSF55031">
    <property type="entry name" value="Bacterial exopeptidase dimerisation domain"/>
    <property type="match status" value="1"/>
</dbReference>
<feature type="signal peptide" evidence="6">
    <location>
        <begin position="1"/>
        <end position="24"/>
    </location>
</feature>
<dbReference type="InterPro" id="IPR001261">
    <property type="entry name" value="ArgE/DapE_CS"/>
</dbReference>
<keyword evidence="5" id="KW-0862">Zinc</keyword>
<evidence type="ECO:0000256" key="3">
    <source>
        <dbReference type="ARBA" id="ARBA00022723"/>
    </source>
</evidence>
<evidence type="ECO:0000313" key="8">
    <source>
        <dbReference type="EMBL" id="GEN61091.1"/>
    </source>
</evidence>
<feature type="domain" description="Peptidase M20 dimerisation" evidence="7">
    <location>
        <begin position="220"/>
        <end position="366"/>
    </location>
</feature>
<dbReference type="PROSITE" id="PS00759">
    <property type="entry name" value="ARGE_DAPE_CPG2_2"/>
    <property type="match status" value="1"/>
</dbReference>
<comment type="caution">
    <text evidence="8">The sequence shown here is derived from an EMBL/GenBank/DDBJ whole genome shotgun (WGS) entry which is preliminary data.</text>
</comment>
<evidence type="ECO:0000256" key="6">
    <source>
        <dbReference type="SAM" id="SignalP"/>
    </source>
</evidence>
<dbReference type="InterPro" id="IPR002933">
    <property type="entry name" value="Peptidase_M20"/>
</dbReference>
<dbReference type="RefSeq" id="WP_026398639.1">
    <property type="nucleotide sequence ID" value="NZ_AUBI01000015.1"/>
</dbReference>
<name>A0A511XDW4_9PROT</name>
<proteinExistence type="inferred from homology"/>
<dbReference type="STRING" id="1120919.GCA_000429165_03083"/>
<dbReference type="PROSITE" id="PS00758">
    <property type="entry name" value="ARGE_DAPE_CPG2_1"/>
    <property type="match status" value="1"/>
</dbReference>
<dbReference type="PANTHER" id="PTHR45962:SF1">
    <property type="entry name" value="N-FATTY-ACYL-AMINO ACID SYNTHASE_HYDROLASE PM20D1"/>
    <property type="match status" value="1"/>
</dbReference>